<evidence type="ECO:0000256" key="7">
    <source>
        <dbReference type="ARBA" id="ARBA00022841"/>
    </source>
</evidence>
<reference evidence="13" key="1">
    <citation type="submission" date="2019-02" db="EMBL/GenBank/DDBJ databases">
        <authorList>
            <person name="Li S.-H."/>
        </authorList>
    </citation>
    <scope>NUCLEOTIDE SEQUENCE</scope>
    <source>
        <strain evidence="13">IMCC11814</strain>
    </source>
</reference>
<evidence type="ECO:0000256" key="9">
    <source>
        <dbReference type="ARBA" id="ARBA00023136"/>
    </source>
</evidence>
<feature type="transmembrane region" description="Helical" evidence="12">
    <location>
        <begin position="492"/>
        <end position="511"/>
    </location>
</feature>
<feature type="transmembrane region" description="Helical" evidence="12">
    <location>
        <begin position="432"/>
        <end position="454"/>
    </location>
</feature>
<feature type="transmembrane region" description="Helical" evidence="12">
    <location>
        <begin position="148"/>
        <end position="166"/>
    </location>
</feature>
<dbReference type="InterPro" id="IPR028362">
    <property type="entry name" value="AlgI"/>
</dbReference>
<evidence type="ECO:0000256" key="5">
    <source>
        <dbReference type="ARBA" id="ARBA00022679"/>
    </source>
</evidence>
<comment type="subcellular location">
    <subcellularLocation>
        <location evidence="11">Cell inner membrane</location>
    </subcellularLocation>
    <subcellularLocation>
        <location evidence="1">Cell membrane</location>
        <topology evidence="1">Multi-pass membrane protein</topology>
    </subcellularLocation>
</comment>
<dbReference type="InterPro" id="IPR004299">
    <property type="entry name" value="MBOAT_fam"/>
</dbReference>
<protein>
    <recommendedName>
        <fullName evidence="11">Probable alginate O-acetylase</fullName>
        <ecNumber evidence="11">2.3.1.-</ecNumber>
    </recommendedName>
</protein>
<feature type="transmembrane region" description="Helical" evidence="12">
    <location>
        <begin position="312"/>
        <end position="328"/>
    </location>
</feature>
<keyword evidence="14" id="KW-1185">Reference proteome</keyword>
<dbReference type="RefSeq" id="WP_279247685.1">
    <property type="nucleotide sequence ID" value="NZ_SHNO01000001.1"/>
</dbReference>
<dbReference type="EMBL" id="SHNO01000001">
    <property type="protein sequence ID" value="MCX2975927.1"/>
    <property type="molecule type" value="Genomic_DNA"/>
</dbReference>
<dbReference type="InterPro" id="IPR051085">
    <property type="entry name" value="MB_O-acyltransferase"/>
</dbReference>
<feature type="transmembrane region" description="Helical" evidence="12">
    <location>
        <begin position="365"/>
        <end position="385"/>
    </location>
</feature>
<feature type="transmembrane region" description="Helical" evidence="12">
    <location>
        <begin position="6"/>
        <end position="24"/>
    </location>
</feature>
<feature type="transmembrane region" description="Helical" evidence="12">
    <location>
        <begin position="53"/>
        <end position="70"/>
    </location>
</feature>
<evidence type="ECO:0000256" key="10">
    <source>
        <dbReference type="ARBA" id="ARBA00023315"/>
    </source>
</evidence>
<dbReference type="PIRSF" id="PIRSF500217">
    <property type="entry name" value="AlgI"/>
    <property type="match status" value="1"/>
</dbReference>
<sequence>MLFNSFEFIFLFFPLCVLGYFLVARFLSLEAALGFLVFGSLVFYAYWQPVYLLLLLFSIGFNFFIGRALARPDCAGRRSCLIFGVSINLGLIGYFKYANFFVDNVNNALHTNWTIEQIFLPLAISFFTFQQIAYLVDAYRGKVNECSLLHYCLFVSFFPQLIAGPIVRQQEIIPQFMRSENISPQWSNFAIGVSIFAIGLFKKTVIADSLSVYVGPVFDTSPNVQNIDFFRAWGATLAYTFQLYFDFSGYSDMAVGAARVFGVRLPVNFFSPYKSTSIIEFWRRWHITLSRFLRDYLYIGLGGNRKGRCRRYVNLLLTMVLGGLWHGAGWPFVVWGGLHAIYLMINHAWRSLLRRTGMNLSASVLYQRLCWLVTFNAVVFAWVYFRAPTLEKGNSITLAMLGASGFEVPKGILARVGEFSAVLEAAGVGSSFGGGAVLMTNVLWIVFAGTIALLTPNVAQLFSKVDPVLYENDNVFRNTRSVSRMRWRYSSLWAFAIAVAAVAGVLTLQHVSEFLYFQF</sequence>
<keyword evidence="6 11" id="KW-0812">Transmembrane</keyword>
<dbReference type="PANTHER" id="PTHR13285">
    <property type="entry name" value="ACYLTRANSFERASE"/>
    <property type="match status" value="1"/>
</dbReference>
<keyword evidence="9 11" id="KW-0472">Membrane</keyword>
<feature type="transmembrane region" description="Helical" evidence="12">
    <location>
        <begin position="186"/>
        <end position="201"/>
    </location>
</feature>
<evidence type="ECO:0000256" key="1">
    <source>
        <dbReference type="ARBA" id="ARBA00004651"/>
    </source>
</evidence>
<evidence type="ECO:0000256" key="11">
    <source>
        <dbReference type="PIRNR" id="PIRNR016636"/>
    </source>
</evidence>
<evidence type="ECO:0000256" key="8">
    <source>
        <dbReference type="ARBA" id="ARBA00022989"/>
    </source>
</evidence>
<evidence type="ECO:0000256" key="2">
    <source>
        <dbReference type="ARBA" id="ARBA00005182"/>
    </source>
</evidence>
<gene>
    <name evidence="13" type="ORF">EYC82_00980</name>
</gene>
<keyword evidence="8 12" id="KW-1133">Transmembrane helix</keyword>
<keyword evidence="10 11" id="KW-0012">Acyltransferase</keyword>
<dbReference type="PANTHER" id="PTHR13285:SF23">
    <property type="entry name" value="TEICHOIC ACID D-ALANYLTRANSFERASE"/>
    <property type="match status" value="1"/>
</dbReference>
<comment type="similarity">
    <text evidence="3 11">Belongs to the membrane-bound acyltransferase family.</text>
</comment>
<name>A0ABT3T0Z1_9GAMM</name>
<dbReference type="InterPro" id="IPR024194">
    <property type="entry name" value="Ac/AlaTfrase_AlgI/DltB"/>
</dbReference>
<evidence type="ECO:0000256" key="3">
    <source>
        <dbReference type="ARBA" id="ARBA00010323"/>
    </source>
</evidence>
<dbReference type="EC" id="2.3.1.-" evidence="11"/>
<evidence type="ECO:0000256" key="4">
    <source>
        <dbReference type="ARBA" id="ARBA00022475"/>
    </source>
</evidence>
<accession>A0ABT3T0Z1</accession>
<evidence type="ECO:0000313" key="13">
    <source>
        <dbReference type="EMBL" id="MCX2975927.1"/>
    </source>
</evidence>
<evidence type="ECO:0000256" key="6">
    <source>
        <dbReference type="ARBA" id="ARBA00022692"/>
    </source>
</evidence>
<evidence type="ECO:0000256" key="12">
    <source>
        <dbReference type="SAM" id="Phobius"/>
    </source>
</evidence>
<feature type="transmembrane region" description="Helical" evidence="12">
    <location>
        <begin position="79"/>
        <end position="98"/>
    </location>
</feature>
<dbReference type="Pfam" id="PF03062">
    <property type="entry name" value="MBOAT"/>
    <property type="match status" value="1"/>
</dbReference>
<keyword evidence="11" id="KW-0997">Cell inner membrane</keyword>
<comment type="caution">
    <text evidence="13">The sequence shown here is derived from an EMBL/GenBank/DDBJ whole genome shotgun (WGS) entry which is preliminary data.</text>
</comment>
<feature type="transmembrane region" description="Helical" evidence="12">
    <location>
        <begin position="118"/>
        <end position="136"/>
    </location>
</feature>
<keyword evidence="4 11" id="KW-1003">Cell membrane</keyword>
<proteinExistence type="inferred from homology"/>
<organism evidence="13 14">
    <name type="scientific">Candidatus Marimicrobium litorale</name>
    <dbReference type="NCBI Taxonomy" id="2518991"/>
    <lineage>
        <taxon>Bacteria</taxon>
        <taxon>Pseudomonadati</taxon>
        <taxon>Pseudomonadota</taxon>
        <taxon>Gammaproteobacteria</taxon>
        <taxon>Cellvibrionales</taxon>
        <taxon>Halieaceae</taxon>
        <taxon>Marimicrobium</taxon>
    </lineage>
</organism>
<evidence type="ECO:0000313" key="14">
    <source>
        <dbReference type="Proteomes" id="UP001143304"/>
    </source>
</evidence>
<keyword evidence="5 11" id="KW-0808">Transferase</keyword>
<dbReference type="PIRSF" id="PIRSF016636">
    <property type="entry name" value="AlgI_DltB"/>
    <property type="match status" value="1"/>
</dbReference>
<keyword evidence="7 11" id="KW-0016">Alginate biosynthesis</keyword>
<comment type="pathway">
    <text evidence="2 11">Glycan biosynthesis; alginate biosynthesis.</text>
</comment>
<dbReference type="Proteomes" id="UP001143304">
    <property type="component" value="Unassembled WGS sequence"/>
</dbReference>